<dbReference type="SUPFAM" id="SSF101498">
    <property type="entry name" value="Anti-sigma factor FlgM"/>
    <property type="match status" value="1"/>
</dbReference>
<reference evidence="8" key="1">
    <citation type="submission" date="2022-02" db="EMBL/GenBank/DDBJ databases">
        <authorList>
            <person name="Leng L."/>
        </authorList>
    </citation>
    <scope>NUCLEOTIDE SEQUENCE</scope>
    <source>
        <strain evidence="8">JI</strain>
    </source>
</reference>
<evidence type="ECO:0000256" key="4">
    <source>
        <dbReference type="ARBA" id="ARBA00022795"/>
    </source>
</evidence>
<keyword evidence="3" id="KW-0678">Repressor</keyword>
<proteinExistence type="inferred from homology"/>
<evidence type="ECO:0000256" key="2">
    <source>
        <dbReference type="ARBA" id="ARBA00017823"/>
    </source>
</evidence>
<dbReference type="EMBL" id="JAKOAV010000024">
    <property type="protein sequence ID" value="MDF9409132.1"/>
    <property type="molecule type" value="Genomic_DNA"/>
</dbReference>
<keyword evidence="4" id="KW-1005">Bacterial flagellum biogenesis</keyword>
<keyword evidence="8" id="KW-0966">Cell projection</keyword>
<name>A0A9X4JWF8_9FIRM</name>
<gene>
    <name evidence="8" type="primary">flgM</name>
    <name evidence="8" type="ORF">L7E55_12320</name>
</gene>
<keyword evidence="8" id="KW-0282">Flagellum</keyword>
<organism evidence="8 9">
    <name type="scientific">Pelotomaculum isophthalicicum JI</name>
    <dbReference type="NCBI Taxonomy" id="947010"/>
    <lineage>
        <taxon>Bacteria</taxon>
        <taxon>Bacillati</taxon>
        <taxon>Bacillota</taxon>
        <taxon>Clostridia</taxon>
        <taxon>Eubacteriales</taxon>
        <taxon>Desulfotomaculaceae</taxon>
        <taxon>Pelotomaculum</taxon>
    </lineage>
</organism>
<dbReference type="GO" id="GO:0045892">
    <property type="term" value="P:negative regulation of DNA-templated transcription"/>
    <property type="evidence" value="ECO:0007669"/>
    <property type="project" value="InterPro"/>
</dbReference>
<evidence type="ECO:0000256" key="5">
    <source>
        <dbReference type="ARBA" id="ARBA00023015"/>
    </source>
</evidence>
<dbReference type="AlphaFoldDB" id="A0A9X4JWF8"/>
<dbReference type="Pfam" id="PF04316">
    <property type="entry name" value="FlgM"/>
    <property type="match status" value="1"/>
</dbReference>
<dbReference type="InterPro" id="IPR007412">
    <property type="entry name" value="FlgM"/>
</dbReference>
<comment type="similarity">
    <text evidence="1">Belongs to the FlgM family.</text>
</comment>
<keyword evidence="9" id="KW-1185">Reference proteome</keyword>
<feature type="domain" description="Anti-sigma-28 factor FlgM C-terminal" evidence="7">
    <location>
        <begin position="42"/>
        <end position="94"/>
    </location>
</feature>
<keyword evidence="8" id="KW-0969">Cilium</keyword>
<evidence type="ECO:0000259" key="7">
    <source>
        <dbReference type="Pfam" id="PF04316"/>
    </source>
</evidence>
<keyword evidence="5" id="KW-0805">Transcription regulation</keyword>
<protein>
    <recommendedName>
        <fullName evidence="2">Negative regulator of flagellin synthesis</fullName>
    </recommendedName>
</protein>
<dbReference type="InterPro" id="IPR031316">
    <property type="entry name" value="FlgM_C"/>
</dbReference>
<evidence type="ECO:0000313" key="8">
    <source>
        <dbReference type="EMBL" id="MDF9409132.1"/>
    </source>
</evidence>
<keyword evidence="6" id="KW-0804">Transcription</keyword>
<evidence type="ECO:0000256" key="3">
    <source>
        <dbReference type="ARBA" id="ARBA00022491"/>
    </source>
</evidence>
<dbReference type="Proteomes" id="UP001154312">
    <property type="component" value="Unassembled WGS sequence"/>
</dbReference>
<sequence>MIIKGTNGFDATKAYTAQLQKQEKIKADKNCGANKTERADILDISSEARQAQIYRAALKELPDVREDLVASIKKRIQEGAYKPDAGKIAGGILEDKLSIDIRR</sequence>
<dbReference type="NCBIfam" id="TIGR03824">
    <property type="entry name" value="FlgM_jcvi"/>
    <property type="match status" value="1"/>
</dbReference>
<comment type="caution">
    <text evidence="8">The sequence shown here is derived from an EMBL/GenBank/DDBJ whole genome shotgun (WGS) entry which is preliminary data.</text>
</comment>
<evidence type="ECO:0000256" key="1">
    <source>
        <dbReference type="ARBA" id="ARBA00005322"/>
    </source>
</evidence>
<evidence type="ECO:0000313" key="9">
    <source>
        <dbReference type="Proteomes" id="UP001154312"/>
    </source>
</evidence>
<evidence type="ECO:0000256" key="6">
    <source>
        <dbReference type="ARBA" id="ARBA00023163"/>
    </source>
</evidence>
<accession>A0A9X4JWF8</accession>
<dbReference type="InterPro" id="IPR035890">
    <property type="entry name" value="Anti-sigma-28_factor_FlgM_sf"/>
</dbReference>
<dbReference type="GO" id="GO:0044781">
    <property type="term" value="P:bacterial-type flagellum organization"/>
    <property type="evidence" value="ECO:0007669"/>
    <property type="project" value="UniProtKB-KW"/>
</dbReference>
<dbReference type="RefSeq" id="WP_277444576.1">
    <property type="nucleotide sequence ID" value="NZ_JAKOAV010000024.1"/>
</dbReference>